<name>A0A558R983_9SPHN</name>
<dbReference type="AlphaFoldDB" id="A0A558R983"/>
<keyword evidence="2" id="KW-1185">Reference proteome</keyword>
<dbReference type="RefSeq" id="WP_145149015.1">
    <property type="nucleotide sequence ID" value="NZ_VNIM01000015.1"/>
</dbReference>
<sequence>MLATEPDPLLVEVPVERITPTMLGMLPNGNVVLILPTISASCHPRLTFSHLEPSACVTSNLLSMAAIGKFIQFAEPSK</sequence>
<accession>A0A558R983</accession>
<proteinExistence type="predicted"/>
<dbReference type="EMBL" id="VNIM01000015">
    <property type="protein sequence ID" value="TVV75937.1"/>
    <property type="molecule type" value="Genomic_DNA"/>
</dbReference>
<evidence type="ECO:0000313" key="1">
    <source>
        <dbReference type="EMBL" id="TVV75937.1"/>
    </source>
</evidence>
<comment type="caution">
    <text evidence="1">The sequence shown here is derived from an EMBL/GenBank/DDBJ whole genome shotgun (WGS) entry which is preliminary data.</text>
</comment>
<dbReference type="Proteomes" id="UP000318681">
    <property type="component" value="Unassembled WGS sequence"/>
</dbReference>
<reference evidence="1 2" key="1">
    <citation type="submission" date="2019-07" db="EMBL/GenBank/DDBJ databases">
        <title>Sphingomonas solaris sp. nov., isolated from a solar panel from Boston, Massachusetts.</title>
        <authorList>
            <person name="Tanner K."/>
            <person name="Pascual J."/>
            <person name="Mancuso C."/>
            <person name="Pereto J."/>
            <person name="Khalil A."/>
            <person name="Vilanova C."/>
        </authorList>
    </citation>
    <scope>NUCLEOTIDE SEQUENCE [LARGE SCALE GENOMIC DNA]</scope>
    <source>
        <strain evidence="1 2">R4DWN</strain>
    </source>
</reference>
<organism evidence="1 2">
    <name type="scientific">Alterirhizorhabdus solaris</name>
    <dbReference type="NCBI Taxonomy" id="2529389"/>
    <lineage>
        <taxon>Bacteria</taxon>
        <taxon>Pseudomonadati</taxon>
        <taxon>Pseudomonadota</taxon>
        <taxon>Alphaproteobacteria</taxon>
        <taxon>Sphingomonadales</taxon>
        <taxon>Rhizorhabdaceae</taxon>
        <taxon>Alterirhizorhabdus</taxon>
    </lineage>
</organism>
<evidence type="ECO:0000313" key="2">
    <source>
        <dbReference type="Proteomes" id="UP000318681"/>
    </source>
</evidence>
<protein>
    <submittedName>
        <fullName evidence="1">Uncharacterized protein</fullName>
    </submittedName>
</protein>
<gene>
    <name evidence="1" type="ORF">FOY91_05675</name>
</gene>